<keyword evidence="5" id="KW-0637">Prenyltransferase</keyword>
<dbReference type="InterPro" id="IPR001330">
    <property type="entry name" value="Prenyltrans"/>
</dbReference>
<dbReference type="WBParaSite" id="Gr19_v10_g11426.t1">
    <property type="protein sequence ID" value="Gr19_v10_g11426.t1"/>
    <property type="gene ID" value="Gr19_v10_g11426"/>
</dbReference>
<dbReference type="Pfam" id="PF10367">
    <property type="entry name" value="zf-Vps39_C"/>
    <property type="match status" value="1"/>
</dbReference>
<dbReference type="InterPro" id="IPR019452">
    <property type="entry name" value="VPS39/TGF_beta_rcpt-assoc_1"/>
</dbReference>
<evidence type="ECO:0000256" key="3">
    <source>
        <dbReference type="ARBA" id="ARBA00012702"/>
    </source>
</evidence>
<protein>
    <recommendedName>
        <fullName evidence="4">Protein farnesyltransferase subunit beta</fullName>
        <ecNumber evidence="3">2.5.1.58</ecNumber>
    </recommendedName>
    <alternativeName>
        <fullName evidence="10">CAAX farnesyltransferase subunit beta</fullName>
    </alternativeName>
    <alternativeName>
        <fullName evidence="11">Ras proteins prenyltransferase subunit beta</fullName>
    </alternativeName>
</protein>
<evidence type="ECO:0000259" key="13">
    <source>
        <dbReference type="Pfam" id="PF10366"/>
    </source>
</evidence>
<evidence type="ECO:0000256" key="8">
    <source>
        <dbReference type="ARBA" id="ARBA00022737"/>
    </source>
</evidence>
<accession>A0A914GY10</accession>
<dbReference type="Pfam" id="PF00432">
    <property type="entry name" value="Prenyltrans"/>
    <property type="match status" value="1"/>
</dbReference>
<keyword evidence="9" id="KW-0862">Zinc</keyword>
<feature type="domain" description="Vacuolar sorting protein 39/Transforming growth factor beta receptor-associated zinc finger" evidence="14">
    <location>
        <begin position="745"/>
        <end position="782"/>
    </location>
</feature>
<dbReference type="AlphaFoldDB" id="A0A914GY10"/>
<evidence type="ECO:0000256" key="11">
    <source>
        <dbReference type="ARBA" id="ARBA00032909"/>
    </source>
</evidence>
<reference evidence="16" key="1">
    <citation type="submission" date="2022-11" db="UniProtKB">
        <authorList>
            <consortium name="WormBaseParasite"/>
        </authorList>
    </citation>
    <scope>IDENTIFICATION</scope>
</reference>
<dbReference type="PANTHER" id="PTHR11774:SF6">
    <property type="entry name" value="PROTEIN FARNESYLTRANSFERASE SUBUNIT BETA"/>
    <property type="match status" value="1"/>
</dbReference>
<dbReference type="InterPro" id="IPR008930">
    <property type="entry name" value="Terpenoid_cyclase/PrenylTrfase"/>
</dbReference>
<evidence type="ECO:0000259" key="12">
    <source>
        <dbReference type="Pfam" id="PF00432"/>
    </source>
</evidence>
<evidence type="ECO:0000259" key="14">
    <source>
        <dbReference type="Pfam" id="PF10367"/>
    </source>
</evidence>
<evidence type="ECO:0000256" key="1">
    <source>
        <dbReference type="ARBA" id="ARBA00001947"/>
    </source>
</evidence>
<evidence type="ECO:0000256" key="5">
    <source>
        <dbReference type="ARBA" id="ARBA00022602"/>
    </source>
</evidence>
<evidence type="ECO:0000256" key="9">
    <source>
        <dbReference type="ARBA" id="ARBA00022833"/>
    </source>
</evidence>
<comment type="cofactor">
    <cofactor evidence="1">
        <name>Zn(2+)</name>
        <dbReference type="ChEBI" id="CHEBI:29105"/>
    </cofactor>
</comment>
<dbReference type="SUPFAM" id="SSF48239">
    <property type="entry name" value="Terpenoid cyclases/Protein prenyltransferases"/>
    <property type="match status" value="1"/>
</dbReference>
<dbReference type="Pfam" id="PF10366">
    <property type="entry name" value="Vps39_1"/>
    <property type="match status" value="1"/>
</dbReference>
<name>A0A914GY10_GLORO</name>
<keyword evidence="7" id="KW-0479">Metal-binding</keyword>
<comment type="similarity">
    <text evidence="2">Belongs to the protein prenyltransferase subunit beta family.</text>
</comment>
<dbReference type="InterPro" id="IPR045089">
    <property type="entry name" value="PGGT1B-like"/>
</dbReference>
<dbReference type="EC" id="2.5.1.58" evidence="3"/>
<evidence type="ECO:0000256" key="7">
    <source>
        <dbReference type="ARBA" id="ARBA00022723"/>
    </source>
</evidence>
<evidence type="ECO:0000256" key="6">
    <source>
        <dbReference type="ARBA" id="ARBA00022679"/>
    </source>
</evidence>
<dbReference type="CDD" id="cd02893">
    <property type="entry name" value="FTase"/>
    <property type="match status" value="1"/>
</dbReference>
<dbReference type="Proteomes" id="UP000887572">
    <property type="component" value="Unplaced"/>
</dbReference>
<keyword evidence="6" id="KW-0808">Transferase</keyword>
<dbReference type="GO" id="GO:0046872">
    <property type="term" value="F:metal ion binding"/>
    <property type="evidence" value="ECO:0007669"/>
    <property type="project" value="UniProtKB-KW"/>
</dbReference>
<evidence type="ECO:0000256" key="4">
    <source>
        <dbReference type="ARBA" id="ARBA00015798"/>
    </source>
</evidence>
<dbReference type="Gene3D" id="1.50.10.20">
    <property type="match status" value="1"/>
</dbReference>
<evidence type="ECO:0000256" key="2">
    <source>
        <dbReference type="ARBA" id="ARBA00010497"/>
    </source>
</evidence>
<keyword evidence="15" id="KW-1185">Reference proteome</keyword>
<sequence length="1164" mass="134078">MYEAYTNEEIVFKLPIEASSITCYASKEKLFIGSRQGHLITCNQAVEVQGTSKHHYEYQVCRTFERRPIVELQVFTMPLNLTRLYTSSQNIRRFRHFLTFWSRTKFCELCEVDTFVPINLQENAQVIVWCEPNILILAVKGACQFWNIELLHKNEFIDEKDFEPAKRPRLLELIRTGSSESAPLVVFLLKKTIVGICREGSVVDFYEPKTGKITNDFSSCKFSDQVLSLVYHHPYLVGILPKNLLEVRFQYYVWAAEEPSMPPMKKQFELAAQLSASSTQQIAIQRQLATKYFFERKFSKCFEIHTELKTDVLLVLNLFPFFIPEKYVAVLTRYPQAELQTFEVSLENIAENERKFATQALIQYLVARRAEQIALVNQHYLDYNSGNKARTLCTNELKRHEASLELIDTVLLKCYIKANPSMAKSLLRTKNCCCIVSEAEKDLNQYGLFEELLILYEKKKMYRKYLELLQREVKKHESFGIKDIANFLRRLKRDQISLVLEFSAPILFESVELGVQIFTSSTDDRETDLKQRAENDPRVKFDREMVLQFLKKECVQAVIPYLEHVIYKWNDERPRFHEELLEQYVMQKIDPYYSVENASNLIGDDENLMEESAIIMGRLGQHLDVLKIYTEILMDFNGAERHCQTYYDEKNASTHNEKRIETELRRKPNITEALKLFKRHPTKINTVGAFAIIPPSTLFNRICEALKALFETSNNQLASTNLIVSLTNLLIQRNKKRLKELKRQRISITESAECSLCKKRIMNSAFIRNRDHSFSHFFCYKNRMEKNERKEESDGFITPTVLEQRRVEEIVVKQKREWTRTHGMHLQNKSHVDYILACLEGLPKSYSGMDASRSWFCYWGLHALRLLGHKPGKALQNGIVSFLASCQTEDGGYGGGPGQMAHLATTYASVMSLITIGTDEALSSINLKTLNFFIHSMRQPNGSFTIHKGGESDVRAVYCALAVANICGLPVQDQLFEETASWLTRCQTYEGGFGGEPNCEAHSGYTFCGLAGLALLRKLHLVNIDAALKWLVNRQMTFEGGFQGRANKLVDGCYSYWNAACFSAWECFDPDQTKPFRKLFDTAALQSYVLEACQAPSGGLRDKPDKNPDLYHTCYTLSGLSTSQFYSSTKDEVLGGKRNIVETVHPIYNIHIDAYARALRYFES</sequence>
<dbReference type="GO" id="GO:0005965">
    <property type="term" value="C:protein farnesyltransferase complex"/>
    <property type="evidence" value="ECO:0007669"/>
    <property type="project" value="InterPro"/>
</dbReference>
<evidence type="ECO:0000313" key="16">
    <source>
        <dbReference type="WBParaSite" id="Gr19_v10_g11426.t1"/>
    </source>
</evidence>
<dbReference type="PANTHER" id="PTHR11774">
    <property type="entry name" value="GERANYLGERANYL TRANSFERASE TYPE BETA SUBUNIT"/>
    <property type="match status" value="1"/>
</dbReference>
<evidence type="ECO:0000313" key="15">
    <source>
        <dbReference type="Proteomes" id="UP000887572"/>
    </source>
</evidence>
<dbReference type="InterPro" id="IPR026872">
    <property type="entry name" value="FTB"/>
</dbReference>
<proteinExistence type="inferred from homology"/>
<evidence type="ECO:0000256" key="10">
    <source>
        <dbReference type="ARBA" id="ARBA00030182"/>
    </source>
</evidence>
<organism evidence="15 16">
    <name type="scientific">Globodera rostochiensis</name>
    <name type="common">Golden nematode worm</name>
    <name type="synonym">Heterodera rostochiensis</name>
    <dbReference type="NCBI Taxonomy" id="31243"/>
    <lineage>
        <taxon>Eukaryota</taxon>
        <taxon>Metazoa</taxon>
        <taxon>Ecdysozoa</taxon>
        <taxon>Nematoda</taxon>
        <taxon>Chromadorea</taxon>
        <taxon>Rhabditida</taxon>
        <taxon>Tylenchina</taxon>
        <taxon>Tylenchomorpha</taxon>
        <taxon>Tylenchoidea</taxon>
        <taxon>Heteroderidae</taxon>
        <taxon>Heteroderinae</taxon>
        <taxon>Globodera</taxon>
    </lineage>
</organism>
<dbReference type="GO" id="GO:0004660">
    <property type="term" value="F:protein farnesyltransferase activity"/>
    <property type="evidence" value="ECO:0007669"/>
    <property type="project" value="UniProtKB-EC"/>
</dbReference>
<dbReference type="InterPro" id="IPR019453">
    <property type="entry name" value="VPS39/TGFA1_Znf"/>
</dbReference>
<feature type="domain" description="Prenyltransferase alpha-alpha toroid" evidence="12">
    <location>
        <begin position="826"/>
        <end position="1150"/>
    </location>
</feature>
<feature type="domain" description="Vacuolar sorting protein 39/Transforming growth factor beta receptor-associated" evidence="13">
    <location>
        <begin position="407"/>
        <end position="504"/>
    </location>
</feature>
<keyword evidence="8" id="KW-0677">Repeat</keyword>